<evidence type="ECO:0000256" key="8">
    <source>
        <dbReference type="ARBA" id="ARBA00038130"/>
    </source>
</evidence>
<dbReference type="InterPro" id="IPR002156">
    <property type="entry name" value="RNaseH_domain"/>
</dbReference>
<dbReference type="SUPFAM" id="SSF53098">
    <property type="entry name" value="Ribonuclease H-like"/>
    <property type="match status" value="1"/>
</dbReference>
<evidence type="ECO:0000256" key="3">
    <source>
        <dbReference type="ARBA" id="ARBA00022574"/>
    </source>
</evidence>
<accession>A0A9P1G6P3</accession>
<keyword evidence="14" id="KW-1185">Reference proteome</keyword>
<keyword evidence="7" id="KW-0966">Cell projection</keyword>
<reference evidence="12" key="1">
    <citation type="submission" date="2022-10" db="EMBL/GenBank/DDBJ databases">
        <authorList>
            <person name="Chen Y."/>
            <person name="Dougan E. K."/>
            <person name="Chan C."/>
            <person name="Rhodes N."/>
            <person name="Thang M."/>
        </authorList>
    </citation>
    <scope>NUCLEOTIDE SEQUENCE</scope>
</reference>
<dbReference type="EMBL" id="CAMXCT030003188">
    <property type="protein sequence ID" value="CAL4790246.1"/>
    <property type="molecule type" value="Genomic_DNA"/>
</dbReference>
<evidence type="ECO:0000256" key="7">
    <source>
        <dbReference type="ARBA" id="ARBA00023273"/>
    </source>
</evidence>
<dbReference type="GO" id="GO:0008270">
    <property type="term" value="F:zinc ion binding"/>
    <property type="evidence" value="ECO:0007669"/>
    <property type="project" value="UniProtKB-KW"/>
</dbReference>
<comment type="caution">
    <text evidence="12">The sequence shown here is derived from an EMBL/GenBank/DDBJ whole genome shotgun (WGS) entry which is preliminary data.</text>
</comment>
<feature type="domain" description="C2H2-type" evidence="10">
    <location>
        <begin position="1963"/>
        <end position="1986"/>
    </location>
</feature>
<dbReference type="SMART" id="SM00355">
    <property type="entry name" value="ZnF_C2H2"/>
    <property type="match status" value="2"/>
</dbReference>
<keyword evidence="9" id="KW-0863">Zinc-finger</keyword>
<reference evidence="13 14" key="2">
    <citation type="submission" date="2024-05" db="EMBL/GenBank/DDBJ databases">
        <authorList>
            <person name="Chen Y."/>
            <person name="Shah S."/>
            <person name="Dougan E. K."/>
            <person name="Thang M."/>
            <person name="Chan C."/>
        </authorList>
    </citation>
    <scope>NUCLEOTIDE SEQUENCE [LARGE SCALE GENOMIC DNA]</scope>
</reference>
<evidence type="ECO:0000313" key="14">
    <source>
        <dbReference type="Proteomes" id="UP001152797"/>
    </source>
</evidence>
<evidence type="ECO:0000256" key="5">
    <source>
        <dbReference type="ARBA" id="ARBA00022803"/>
    </source>
</evidence>
<dbReference type="InterPro" id="IPR036397">
    <property type="entry name" value="RNaseH_sf"/>
</dbReference>
<feature type="domain" description="RNase H type-1" evidence="11">
    <location>
        <begin position="578"/>
        <end position="726"/>
    </location>
</feature>
<dbReference type="PROSITE" id="PS50157">
    <property type="entry name" value="ZINC_FINGER_C2H2_2"/>
    <property type="match status" value="2"/>
</dbReference>
<keyword evidence="5" id="KW-0802">TPR repeat</keyword>
<dbReference type="Proteomes" id="UP001152797">
    <property type="component" value="Unassembled WGS sequence"/>
</dbReference>
<dbReference type="InterPro" id="IPR013087">
    <property type="entry name" value="Znf_C2H2_type"/>
</dbReference>
<dbReference type="InterPro" id="IPR036691">
    <property type="entry name" value="Endo/exonu/phosph_ase_sf"/>
</dbReference>
<dbReference type="PANTHER" id="PTHR15722:SF2">
    <property type="entry name" value="INTRAFLAGELLAR TRANSPORT PROTEIN 172 HOMOLOG"/>
    <property type="match status" value="1"/>
</dbReference>
<comment type="subcellular location">
    <subcellularLocation>
        <location evidence="1">Cell projection</location>
        <location evidence="1">Cilium</location>
    </subcellularLocation>
</comment>
<keyword evidence="4" id="KW-0677">Repeat</keyword>
<name>A0A9P1G6P3_9DINO</name>
<dbReference type="EMBL" id="CAMXCT010003188">
    <property type="protein sequence ID" value="CAI4002934.1"/>
    <property type="molecule type" value="Genomic_DNA"/>
</dbReference>
<dbReference type="Gene3D" id="3.60.10.10">
    <property type="entry name" value="Endonuclease/exonuclease/phosphatase"/>
    <property type="match status" value="1"/>
</dbReference>
<keyword evidence="2" id="KW-0217">Developmental protein</keyword>
<dbReference type="GO" id="GO:0030992">
    <property type="term" value="C:intraciliary transport particle B"/>
    <property type="evidence" value="ECO:0007669"/>
    <property type="project" value="TreeGrafter"/>
</dbReference>
<dbReference type="PROSITE" id="PS50879">
    <property type="entry name" value="RNASE_H_1"/>
    <property type="match status" value="1"/>
</dbReference>
<gene>
    <name evidence="12" type="ORF">C1SCF055_LOCUS28844</name>
</gene>
<keyword evidence="6" id="KW-0969">Cilium</keyword>
<dbReference type="Gene3D" id="3.30.160.60">
    <property type="entry name" value="Classic Zinc Finger"/>
    <property type="match status" value="1"/>
</dbReference>
<dbReference type="FunFam" id="1.25.40.470:FF:000008">
    <property type="entry name" value="Intraflagellar transport protein 172 homolog"/>
    <property type="match status" value="1"/>
</dbReference>
<dbReference type="GO" id="GO:0003676">
    <property type="term" value="F:nucleic acid binding"/>
    <property type="evidence" value="ECO:0007669"/>
    <property type="project" value="InterPro"/>
</dbReference>
<comment type="similarity">
    <text evidence="8">Belongs to the IFT172 family.</text>
</comment>
<dbReference type="GO" id="GO:0005930">
    <property type="term" value="C:axoneme"/>
    <property type="evidence" value="ECO:0007669"/>
    <property type="project" value="TreeGrafter"/>
</dbReference>
<keyword evidence="3" id="KW-0853">WD repeat</keyword>
<evidence type="ECO:0000313" key="12">
    <source>
        <dbReference type="EMBL" id="CAI4002934.1"/>
    </source>
</evidence>
<proteinExistence type="inferred from homology"/>
<dbReference type="Gene3D" id="1.25.40.470">
    <property type="match status" value="2"/>
</dbReference>
<protein>
    <submittedName>
        <fullName evidence="13">Intraflagellar transport protein 172 homolog</fullName>
    </submittedName>
</protein>
<dbReference type="GO" id="GO:0004523">
    <property type="term" value="F:RNA-DNA hybrid ribonuclease activity"/>
    <property type="evidence" value="ECO:0007669"/>
    <property type="project" value="InterPro"/>
</dbReference>
<dbReference type="InterPro" id="IPR012337">
    <property type="entry name" value="RNaseH-like_sf"/>
</dbReference>
<evidence type="ECO:0000259" key="11">
    <source>
        <dbReference type="PROSITE" id="PS50879"/>
    </source>
</evidence>
<feature type="domain" description="C2H2-type" evidence="10">
    <location>
        <begin position="1927"/>
        <end position="1955"/>
    </location>
</feature>
<evidence type="ECO:0000256" key="4">
    <source>
        <dbReference type="ARBA" id="ARBA00022737"/>
    </source>
</evidence>
<evidence type="ECO:0000256" key="1">
    <source>
        <dbReference type="ARBA" id="ARBA00004138"/>
    </source>
</evidence>
<dbReference type="EMBL" id="CAMXCT020003188">
    <property type="protein sequence ID" value="CAL1156309.1"/>
    <property type="molecule type" value="Genomic_DNA"/>
</dbReference>
<evidence type="ECO:0000256" key="9">
    <source>
        <dbReference type="PROSITE-ProRule" id="PRU00042"/>
    </source>
</evidence>
<evidence type="ECO:0000256" key="2">
    <source>
        <dbReference type="ARBA" id="ARBA00022473"/>
    </source>
</evidence>
<dbReference type="Gene3D" id="3.30.420.10">
    <property type="entry name" value="Ribonuclease H-like superfamily/Ribonuclease H"/>
    <property type="match status" value="1"/>
</dbReference>
<evidence type="ECO:0000259" key="10">
    <source>
        <dbReference type="PROSITE" id="PS50157"/>
    </source>
</evidence>
<dbReference type="OrthoDB" id="1095242at2759"/>
<dbReference type="Pfam" id="PF23387">
    <property type="entry name" value="TPR_IFT80_172"/>
    <property type="match status" value="1"/>
</dbReference>
<evidence type="ECO:0000313" key="13">
    <source>
        <dbReference type="EMBL" id="CAL4790246.1"/>
    </source>
</evidence>
<dbReference type="InterPro" id="IPR056157">
    <property type="entry name" value="TPR_IFT80_172_dom"/>
</dbReference>
<organism evidence="12">
    <name type="scientific">Cladocopium goreaui</name>
    <dbReference type="NCBI Taxonomy" id="2562237"/>
    <lineage>
        <taxon>Eukaryota</taxon>
        <taxon>Sar</taxon>
        <taxon>Alveolata</taxon>
        <taxon>Dinophyceae</taxon>
        <taxon>Suessiales</taxon>
        <taxon>Symbiodiniaceae</taxon>
        <taxon>Cladocopium</taxon>
    </lineage>
</organism>
<keyword evidence="9" id="KW-0862">Zinc</keyword>
<sequence length="2891" mass="324058">MDEHDHPVLPAFVNYLTNRLEGLGLNPHDNDFDLAVRTWYIDHRTIHRWTAPRILQLVGPPRGWEAQIQSLWVDQINNDDWFDVIIVEPDPPRLARHAFVVYDMIVTQSLNMPRVAAMVTVLPGRADTFQMYSVAYLPSSCITSDALFDHAGIPPDQVAATPGLSAYHGTTHIPHGSSYPVHSGFAFEVVTDSLDFEEEGSALLQIPHAWPGKEHQTPDMPNAATDRNSHAVCCEQLLEFLRQLAMAMQQITTALSSRTVVSMKHMQSEPHPEVTQPSHSSLCKVPPVEADAAHCTTPRLGRQPDTLHRWQHLAAIRPKEARPMAPILTWYVDHERYPQCFAPREVFVTRHPQAWKRLILQAWNDLYLPANQVEIVIVQPNPIMMEEHLVAHVMVLQQQVPGFTTALLTTLDSATPGIHRRLATIAPAELSRATLLALAFHPQECEQAYNTCDTWVGEDALDEQAPMQLLPGSSCTAALHRHRPIPPGQPDPWNSSTPKHCPYRVTLCLQAALPAKAPPAQVSLDDDRPQLLWFANEAWKLALEAELPLTLLPLPDGLVVPEQSYWPLLQPPPLPDAADMTYTLYLDGAANGQEAGWSVIVIASSHQQEAFLGCIYGTVQLSPQHPDWLGATTADNISAELSAMVAAQNLAMRWSGNNQFCIRPDLSLSHTVATASTTCKSNQPLAKLCGALGLWLGPKATIHEVRGHQGHAWNELADAVAKWAMQQHTDPMTGQFVQLHQLATNPHDVDWVWMQTTHPAIATCFPPLSQQQVMHFTQPTTKLGILPTERQNSDHQEAGLKWGIKVCTTNVLAAEVWATHTAGTKRTGQRTVRLDQQWHQANIHVIGVQEARTPQGRYNAPHYHILASGAKCKRAPLYGCELWIHKTLPIATDPQGKPIVLGKAILTVQHADPRRLLVEAKIGQYVYAFIVLHAPSLATAAHDVPDPIEAATQWWDETAALYAKYVTAGAQWVFIDANAPLDDGDGLLIGPHGAEPANHASARFESFIQLQQLMVPSTFASIHEGPTTTWTHSTGKKSRKDYILLSQDVAKLASKSWVEVHHDSTFAHEDHLPVVLQCAGWLPTSSTHPTIGWDDRAMLDPAQVDAFQRALRTLPLPAWDIGIDDHAALYEQQLLALGRQFFARKPRKERPITLSSQTLEAIAFKRHVLDIGRQTNSMHLEDFKVELRSIEKTVARLVRDDIQGFYNDLLKQIQASGEISNHRLVFRLLHRLGRKKGAGANGPRPLPMIQKPDGTTASSYLDQQRTWMHQFASIEAGVPRTWDELEQQHAALHPSQPCNDLEPAAFPGPWRIRMLIAKLHRDKVPGPNLVPPALLKAGGSVVAKQLSVMFTKAAAGAQEPLHWKGGILIPLWKGKLAPHLAEGYRSIFISNYTTKLYHQCFRAHLVDAWEQTLTHLQCGGRKGIGADVAHHIVQCHQSWCKEKAVPSAALFFDLKSAFYMVLRQAFTQIPSHDDAFMAAMYQVGLSPAEVHKLITNAATDDAVKGLPRHMQHILHDLLHNTYFTVQGLTEPCQTTRGTRPGDPIADVLFNLCMHLILTDFRATMEHSNDVPWLGQASPVSDLSDIPSIPPTGFIDVTFVDDCVVLIHGRSNDSVANTMKAVVQAMDKAAATRGLSINYERGKTEALWTILGKGARQMKQTLHEAGQTLQWAHEGIQYTIPLCHTYKHLGTWLQAHHKHTREILARSSAAKQQYGQLARPFFTKKCITLPVKSAIFQSLVLSKMLYNVHTWTSVTPKHMQTWTNHLKAPAGTLPKGLLMAPTRFMHSTDEMMACAGILPLMDQVHANRLRFLARLLNACPPITWALMHHTTGHHSWMAQCMDSCQWLLYHYDSKLPLSTSSLFQDWVQFVRLDPNWKGRVRKTCKLALSYHRARADHAIWQRHFDSRLATAGATLPDKNKPTPAPERWQCDLCQKVFTSTRALAMHAARGHGYRKKVRYFAIGDTCQACGQNFHTRKRLSVHYEKQHKCYDIVTACWPPFPTDLVQSLDITDKADEALLRKQGWWAAKAFQPVQQTQGPTLPPAGSADAQAMYSKMMQRRPSDELAYTQLQGTRITKLPPTDPQLWWTRADLPAFIMQSVSGRDCAGGAFTMQGLARETAMLHVRALVVVHFFSGFRRMGDIHHILDHRTMETGAQVFTISVDLCMQRVNGDLATPQASRWWRERVLAGQVVAAGGGPPCETFTVARQYEGGPRPLRDAAHPLGLPGLTLKEWAQLRISDRLLRFLLDVLVALALMGMSGFLEHPQFPTWCTRGSPASIWATEALIILKNLGCFSVVSFDQCTVGALGKKPTTLLLLRLPKVRDRLLGRGRCGRCNHPPGTHVALIGRQEDGTFHTAKAKVYPYGLNKILGEALFDAATQWQHLNIATDLPAEFTPYLEQSCHAPEIVQPVEYELDEGLISFGSCLERGQYAKAVDLLEELPLTPETEAMWRSLADASMEHFNLPVAERCYAVLGDVAKSRYLHKVNRLIQDHAEEVGGDGSSYYMAQAKMAMLAKQFQRAEAILLDHNELDEALAMYQELHKYDESIRLAERKNHPKVMHLKNFYLQWLLSTQQEEKAGELQEIEGDYVRAIELYLRGGMAAKAASVVQRHNANYSQELLQKIVAGLQASGMHDRAGALYERMGLIQPAMDAYRRGHAYRQAIELAKHSQPGLVVALEEEWGDWLVSQRQVDAAINHYIEAGSAIKAIDAAMTARQWHKAEMLLDQVSMGADQSFALPFYEKLATHYGQSRQFDQAERAFIKSGRPQRAVQMYVDHAQCAHIAALEQTGKLNEAEQMYLAVNEFDLAINMYKKREEYEQMLRLVSKYRKELLNDTYKHIAEQYEMKGNLKKAEHYYVEAKMWTSAMSMYRQLEQWEDAKRVAKVVLWISPR</sequence>
<keyword evidence="9" id="KW-0479">Metal-binding</keyword>
<dbReference type="GO" id="GO:0042073">
    <property type="term" value="P:intraciliary transport"/>
    <property type="evidence" value="ECO:0007669"/>
    <property type="project" value="TreeGrafter"/>
</dbReference>
<dbReference type="SUPFAM" id="SSF56219">
    <property type="entry name" value="DNase I-like"/>
    <property type="match status" value="1"/>
</dbReference>
<dbReference type="PANTHER" id="PTHR15722">
    <property type="entry name" value="IFT140/172-RELATED"/>
    <property type="match status" value="1"/>
</dbReference>
<dbReference type="GO" id="GO:0036064">
    <property type="term" value="C:ciliary basal body"/>
    <property type="evidence" value="ECO:0007669"/>
    <property type="project" value="TreeGrafter"/>
</dbReference>
<dbReference type="PROSITE" id="PS00028">
    <property type="entry name" value="ZINC_FINGER_C2H2_1"/>
    <property type="match status" value="2"/>
</dbReference>
<evidence type="ECO:0000256" key="6">
    <source>
        <dbReference type="ARBA" id="ARBA00023069"/>
    </source>
</evidence>